<evidence type="ECO:0000256" key="2">
    <source>
        <dbReference type="SAM" id="SignalP"/>
    </source>
</evidence>
<keyword evidence="1" id="KW-1133">Transmembrane helix</keyword>
<dbReference type="Proteomes" id="UP000439903">
    <property type="component" value="Unassembled WGS sequence"/>
</dbReference>
<keyword evidence="2" id="KW-0732">Signal</keyword>
<keyword evidence="4" id="KW-1185">Reference proteome</keyword>
<dbReference type="EMBL" id="WTPW01001634">
    <property type="protein sequence ID" value="KAF0424717.1"/>
    <property type="molecule type" value="Genomic_DNA"/>
</dbReference>
<feature type="chain" id="PRO_5034706898" evidence="2">
    <location>
        <begin position="20"/>
        <end position="138"/>
    </location>
</feature>
<feature type="signal peptide" evidence="2">
    <location>
        <begin position="1"/>
        <end position="19"/>
    </location>
</feature>
<sequence>MFSSRIPLLFPISILPILALPSGASSPLLPSSSTQTTGMSDASISVFLILTSSFNLLSFINAFANPFTNLSISTLPSYSSLHLFPTINLSCPDTFRSDSIINDFLSMSPSVQLELSTSAPTDTIGMYSFLSFVNSILL</sequence>
<comment type="caution">
    <text evidence="3">The sequence shown here is derived from an EMBL/GenBank/DDBJ whole genome shotgun (WGS) entry which is preliminary data.</text>
</comment>
<evidence type="ECO:0000313" key="4">
    <source>
        <dbReference type="Proteomes" id="UP000439903"/>
    </source>
</evidence>
<protein>
    <submittedName>
        <fullName evidence="3">Uncharacterized protein</fullName>
    </submittedName>
</protein>
<reference evidence="3 4" key="1">
    <citation type="journal article" date="2019" name="Environ. Microbiol.">
        <title>At the nexus of three kingdoms: the genome of the mycorrhizal fungus Gigaspora margarita provides insights into plant, endobacterial and fungal interactions.</title>
        <authorList>
            <person name="Venice F."/>
            <person name="Ghignone S."/>
            <person name="Salvioli di Fossalunga A."/>
            <person name="Amselem J."/>
            <person name="Novero M."/>
            <person name="Xianan X."/>
            <person name="Sedzielewska Toro K."/>
            <person name="Morin E."/>
            <person name="Lipzen A."/>
            <person name="Grigoriev I.V."/>
            <person name="Henrissat B."/>
            <person name="Martin F.M."/>
            <person name="Bonfante P."/>
        </authorList>
    </citation>
    <scope>NUCLEOTIDE SEQUENCE [LARGE SCALE GENOMIC DNA]</scope>
    <source>
        <strain evidence="3 4">BEG34</strain>
    </source>
</reference>
<feature type="transmembrane region" description="Helical" evidence="1">
    <location>
        <begin position="44"/>
        <end position="64"/>
    </location>
</feature>
<gene>
    <name evidence="3" type="ORF">F8M41_006466</name>
</gene>
<evidence type="ECO:0000313" key="3">
    <source>
        <dbReference type="EMBL" id="KAF0424717.1"/>
    </source>
</evidence>
<proteinExistence type="predicted"/>
<dbReference type="AlphaFoldDB" id="A0A8H3X803"/>
<keyword evidence="1" id="KW-0472">Membrane</keyword>
<name>A0A8H3X803_GIGMA</name>
<evidence type="ECO:0000256" key="1">
    <source>
        <dbReference type="SAM" id="Phobius"/>
    </source>
</evidence>
<keyword evidence="1" id="KW-0812">Transmembrane</keyword>
<accession>A0A8H3X803</accession>
<organism evidence="3 4">
    <name type="scientific">Gigaspora margarita</name>
    <dbReference type="NCBI Taxonomy" id="4874"/>
    <lineage>
        <taxon>Eukaryota</taxon>
        <taxon>Fungi</taxon>
        <taxon>Fungi incertae sedis</taxon>
        <taxon>Mucoromycota</taxon>
        <taxon>Glomeromycotina</taxon>
        <taxon>Glomeromycetes</taxon>
        <taxon>Diversisporales</taxon>
        <taxon>Gigasporaceae</taxon>
        <taxon>Gigaspora</taxon>
    </lineage>
</organism>